<feature type="transmembrane region" description="Helical" evidence="2">
    <location>
        <begin position="47"/>
        <end position="69"/>
    </location>
</feature>
<dbReference type="EMBL" id="JAODUO010001010">
    <property type="protein sequence ID" value="KAK2171948.1"/>
    <property type="molecule type" value="Genomic_DNA"/>
</dbReference>
<organism evidence="3 4">
    <name type="scientific">Ridgeia piscesae</name>
    <name type="common">Tubeworm</name>
    <dbReference type="NCBI Taxonomy" id="27915"/>
    <lineage>
        <taxon>Eukaryota</taxon>
        <taxon>Metazoa</taxon>
        <taxon>Spiralia</taxon>
        <taxon>Lophotrochozoa</taxon>
        <taxon>Annelida</taxon>
        <taxon>Polychaeta</taxon>
        <taxon>Sedentaria</taxon>
        <taxon>Canalipalpata</taxon>
        <taxon>Sabellida</taxon>
        <taxon>Siboglinidae</taxon>
        <taxon>Ridgeia</taxon>
    </lineage>
</organism>
<feature type="region of interest" description="Disordered" evidence="1">
    <location>
        <begin position="361"/>
        <end position="425"/>
    </location>
</feature>
<proteinExistence type="predicted"/>
<accession>A0AAD9KHY2</accession>
<keyword evidence="2" id="KW-0812">Transmembrane</keyword>
<keyword evidence="4" id="KW-1185">Reference proteome</keyword>
<reference evidence="3" key="1">
    <citation type="journal article" date="2023" name="Mol. Biol. Evol.">
        <title>Third-Generation Sequencing Reveals the Adaptive Role of the Epigenome in Three Deep-Sea Polychaetes.</title>
        <authorList>
            <person name="Perez M."/>
            <person name="Aroh O."/>
            <person name="Sun Y."/>
            <person name="Lan Y."/>
            <person name="Juniper S.K."/>
            <person name="Young C.R."/>
            <person name="Angers B."/>
            <person name="Qian P.Y."/>
        </authorList>
    </citation>
    <scope>NUCLEOTIDE SEQUENCE</scope>
    <source>
        <strain evidence="3">R07B-5</strain>
    </source>
</reference>
<dbReference type="AlphaFoldDB" id="A0AAD9KHY2"/>
<dbReference type="PANTHER" id="PTHR35270">
    <property type="entry name" value="FUSELESS, ISOFORM A"/>
    <property type="match status" value="1"/>
</dbReference>
<keyword evidence="2" id="KW-1133">Transmembrane helix</keyword>
<evidence type="ECO:0000256" key="2">
    <source>
        <dbReference type="SAM" id="Phobius"/>
    </source>
</evidence>
<gene>
    <name evidence="3" type="ORF">NP493_1013g01046</name>
</gene>
<feature type="transmembrane region" description="Helical" evidence="2">
    <location>
        <begin position="217"/>
        <end position="236"/>
    </location>
</feature>
<feature type="transmembrane region" description="Helical" evidence="2">
    <location>
        <begin position="185"/>
        <end position="205"/>
    </location>
</feature>
<name>A0AAD9KHY2_RIDPI</name>
<sequence>MQGWRQLDVAVRYTLADAVFSGLLVTPLAVLFTVGTEAIIRRVSIDHAPLTTSVLLLLAAIAVQFAAGYHQRDIAAWISRQPEVCAEAAARVYIYVYAIANVCHYTALDELFDVYAESDEDGGLQTALKLLVSSIVVLAGLRCCRNVIGPPLYVAIDTEGTESVVETSTLFGVEAQKTTQGALDILATVIAVETSVVLHWIALWRIYDVIIFPQHDWLSALISWAVGYAVVTTAVYRQSDAIEMSKRLEDDPLPVKRLVFEDAYIMAANAGCVLVWRGWWLFFEGIIYYFPAYCRDGISDCSLSYAHFFPFVLLSLCYTSATLLSKGVDRVGEVTHGEGVRFPIQFFSVYFSEDIARAKDDSDAGRQNRETARSTTRAGRQRKFSPAREDTKYPHSRRYSPRRSSPGSRLVDRNSFTRRQTRFED</sequence>
<evidence type="ECO:0000256" key="1">
    <source>
        <dbReference type="SAM" id="MobiDB-lite"/>
    </source>
</evidence>
<feature type="transmembrane region" description="Helical" evidence="2">
    <location>
        <begin position="12"/>
        <end position="35"/>
    </location>
</feature>
<dbReference type="Proteomes" id="UP001209878">
    <property type="component" value="Unassembled WGS sequence"/>
</dbReference>
<dbReference type="InterPro" id="IPR032751">
    <property type="entry name" value="Fuseless"/>
</dbReference>
<comment type="caution">
    <text evidence="3">The sequence shown here is derived from an EMBL/GenBank/DDBJ whole genome shotgun (WGS) entry which is preliminary data.</text>
</comment>
<keyword evidence="2" id="KW-0472">Membrane</keyword>
<evidence type="ECO:0000313" key="3">
    <source>
        <dbReference type="EMBL" id="KAK2171948.1"/>
    </source>
</evidence>
<protein>
    <submittedName>
        <fullName evidence="3">Uncharacterized protein</fullName>
    </submittedName>
</protein>
<feature type="compositionally biased region" description="Basic and acidic residues" evidence="1">
    <location>
        <begin position="361"/>
        <end position="372"/>
    </location>
</feature>
<dbReference type="Pfam" id="PF15993">
    <property type="entry name" value="Fuseless"/>
    <property type="match status" value="1"/>
</dbReference>
<dbReference type="PANTHER" id="PTHR35270:SF2">
    <property type="entry name" value="FUSELESS, ISOFORM A"/>
    <property type="match status" value="1"/>
</dbReference>
<feature type="transmembrane region" description="Helical" evidence="2">
    <location>
        <begin position="303"/>
        <end position="324"/>
    </location>
</feature>
<evidence type="ECO:0000313" key="4">
    <source>
        <dbReference type="Proteomes" id="UP001209878"/>
    </source>
</evidence>